<reference evidence="3" key="1">
    <citation type="journal article" date="2019" name="Int. J. Syst. Evol. Microbiol.">
        <title>The Global Catalogue of Microorganisms (GCM) 10K type strain sequencing project: providing services to taxonomists for standard genome sequencing and annotation.</title>
        <authorList>
            <consortium name="The Broad Institute Genomics Platform"/>
            <consortium name="The Broad Institute Genome Sequencing Center for Infectious Disease"/>
            <person name="Wu L."/>
            <person name="Ma J."/>
        </authorList>
    </citation>
    <scope>NUCLEOTIDE SEQUENCE [LARGE SCALE GENOMIC DNA]</scope>
    <source>
        <strain evidence="3">KCTC 52925</strain>
    </source>
</reference>
<dbReference type="Pfam" id="PF19089">
    <property type="entry name" value="DUF5777"/>
    <property type="match status" value="1"/>
</dbReference>
<organism evidence="2 3">
    <name type="scientific">Christiangramia antarctica</name>
    <dbReference type="NCBI Taxonomy" id="2058158"/>
    <lineage>
        <taxon>Bacteria</taxon>
        <taxon>Pseudomonadati</taxon>
        <taxon>Bacteroidota</taxon>
        <taxon>Flavobacteriia</taxon>
        <taxon>Flavobacteriales</taxon>
        <taxon>Flavobacteriaceae</taxon>
        <taxon>Christiangramia</taxon>
    </lineage>
</organism>
<dbReference type="RefSeq" id="WP_251740115.1">
    <property type="nucleotide sequence ID" value="NZ_JBHUOJ010000037.1"/>
</dbReference>
<dbReference type="Proteomes" id="UP001597438">
    <property type="component" value="Unassembled WGS sequence"/>
</dbReference>
<protein>
    <submittedName>
        <fullName evidence="2">DUF5777 family beta-barrel protein</fullName>
    </submittedName>
</protein>
<dbReference type="EMBL" id="JBHUOJ010000037">
    <property type="protein sequence ID" value="MFD2834974.1"/>
    <property type="molecule type" value="Genomic_DNA"/>
</dbReference>
<evidence type="ECO:0000313" key="3">
    <source>
        <dbReference type="Proteomes" id="UP001597438"/>
    </source>
</evidence>
<keyword evidence="3" id="KW-1185">Reference proteome</keyword>
<comment type="caution">
    <text evidence="2">The sequence shown here is derived from an EMBL/GenBank/DDBJ whole genome shotgun (WGS) entry which is preliminary data.</text>
</comment>
<dbReference type="InterPro" id="IPR045916">
    <property type="entry name" value="DUF5777"/>
</dbReference>
<gene>
    <name evidence="2" type="ORF">ACFSYS_16910</name>
</gene>
<proteinExistence type="predicted"/>
<sequence>MKELCLIVISTFYLGVKAQDIDSIMATIPAEDNYKTEATFKSPRLVLLQTNETQKAKNLAFWVGHRFGDIGGEFGGSHTLYGLDVATDLYLGFDYGITDQLTVGIGRSKFNETYNALVKYRVFWQEDQGLPFSATLFAQSGWITRKPFFNDEFPAESDRISHFFQLIIARKFGPGISLMATPGYLLRPDAQVQDLDDRSNLFVLGFGGRFKIMKRISIIADYTIVNGLSRPDSLQTDYFNPLGIGIEIETGGHVFSLNFQNSPYIIANNFIPNTTKSWSDGGVRFGFAISRNFNLAPKRDSIDN</sequence>
<evidence type="ECO:0000259" key="1">
    <source>
        <dbReference type="Pfam" id="PF19089"/>
    </source>
</evidence>
<name>A0ABW5XAK9_9FLAO</name>
<accession>A0ABW5XAK9</accession>
<evidence type="ECO:0000313" key="2">
    <source>
        <dbReference type="EMBL" id="MFD2834974.1"/>
    </source>
</evidence>
<feature type="domain" description="DUF5777" evidence="1">
    <location>
        <begin position="40"/>
        <end position="293"/>
    </location>
</feature>